<name>L2GJC0_VITCO</name>
<accession>L2GJC0</accession>
<dbReference type="VEuPathDB" id="MicrosporidiaDB:VICG_02008"/>
<gene>
    <name evidence="1" type="ORF">VICG_02008</name>
</gene>
<sequence>MKSLCLSWGHDIEITSVEHAFLILFYLYREKDMHSYMCLDKRKLIDIEKATKFYQKIILLFKEAALCASRVGDVIIFPVKTDDLSTGQIGVVSVILNSMFKMHLEYRNEAEQRIIQSYTIHKTNNILYSETVKFENEEIIQIERMGHNMVKIESKDLPLLIRSIVTY</sequence>
<organism evidence="1 2">
    <name type="scientific">Vittaforma corneae (strain ATCC 50505)</name>
    <name type="common">Microsporidian parasite</name>
    <name type="synonym">Nosema corneum</name>
    <dbReference type="NCBI Taxonomy" id="993615"/>
    <lineage>
        <taxon>Eukaryota</taxon>
        <taxon>Fungi</taxon>
        <taxon>Fungi incertae sedis</taxon>
        <taxon>Microsporidia</taxon>
        <taxon>Nosematidae</taxon>
        <taxon>Vittaforma</taxon>
    </lineage>
</organism>
<protein>
    <submittedName>
        <fullName evidence="1">Uncharacterized protein</fullName>
    </submittedName>
</protein>
<dbReference type="AlphaFoldDB" id="L2GJC0"/>
<dbReference type="HOGENOM" id="CLU_1595836_0_0_1"/>
<proteinExistence type="predicted"/>
<dbReference type="InParanoid" id="L2GJC0"/>
<reference evidence="2" key="1">
    <citation type="submission" date="2011-05" db="EMBL/GenBank/DDBJ databases">
        <title>The genome sequence of Vittaforma corneae strain ATCC 50505.</title>
        <authorList>
            <consortium name="The Broad Institute Genome Sequencing Platform"/>
            <person name="Cuomo C."/>
            <person name="Didier E."/>
            <person name="Bowers L."/>
            <person name="Young S.K."/>
            <person name="Zeng Q."/>
            <person name="Gargeya S."/>
            <person name="Fitzgerald M."/>
            <person name="Haas B."/>
            <person name="Abouelleil A."/>
            <person name="Alvarado L."/>
            <person name="Arachchi H.M."/>
            <person name="Berlin A."/>
            <person name="Chapman S.B."/>
            <person name="Gearin G."/>
            <person name="Goldberg J."/>
            <person name="Griggs A."/>
            <person name="Gujja S."/>
            <person name="Hansen M."/>
            <person name="Heiman D."/>
            <person name="Howarth C."/>
            <person name="Larimer J."/>
            <person name="Lui A."/>
            <person name="MacDonald P.J.P."/>
            <person name="McCowen C."/>
            <person name="Montmayeur A."/>
            <person name="Murphy C."/>
            <person name="Neiman D."/>
            <person name="Pearson M."/>
            <person name="Priest M."/>
            <person name="Roberts A."/>
            <person name="Saif S."/>
            <person name="Shea T."/>
            <person name="Sisk P."/>
            <person name="Stolte C."/>
            <person name="Sykes S."/>
            <person name="Wortman J."/>
            <person name="Nusbaum C."/>
            <person name="Birren B."/>
        </authorList>
    </citation>
    <scope>NUCLEOTIDE SEQUENCE [LARGE SCALE GENOMIC DNA]</scope>
    <source>
        <strain evidence="2">ATCC 50505</strain>
    </source>
</reference>
<dbReference type="GeneID" id="19882718"/>
<dbReference type="EMBL" id="JH370153">
    <property type="protein sequence ID" value="ELA40978.1"/>
    <property type="molecule type" value="Genomic_DNA"/>
</dbReference>
<keyword evidence="2" id="KW-1185">Reference proteome</keyword>
<evidence type="ECO:0000313" key="1">
    <source>
        <dbReference type="EMBL" id="ELA40978.1"/>
    </source>
</evidence>
<dbReference type="RefSeq" id="XP_007605453.1">
    <property type="nucleotide sequence ID" value="XM_007605391.1"/>
</dbReference>
<evidence type="ECO:0000313" key="2">
    <source>
        <dbReference type="Proteomes" id="UP000011082"/>
    </source>
</evidence>
<dbReference type="Proteomes" id="UP000011082">
    <property type="component" value="Unassembled WGS sequence"/>
</dbReference>